<dbReference type="Pfam" id="PF19656">
    <property type="entry name" value="DUF6159"/>
    <property type="match status" value="1"/>
</dbReference>
<feature type="transmembrane region" description="Helical" evidence="1">
    <location>
        <begin position="143"/>
        <end position="165"/>
    </location>
</feature>
<name>A0ABV6X1X4_9ACTN</name>
<protein>
    <submittedName>
        <fullName evidence="2">DUF6159 family protein</fullName>
    </submittedName>
</protein>
<accession>A0ABV6X1X4</accession>
<sequence length="271" mass="28485">MARRKGAIRVAWKVYRLRPSLAVVPAVGLLCLLAAVGVLLLAAQGICRTVADGHGLSVRQLWLAAAFYPLFTTVSVCFRAALLKAVDGVLRREPLPLRAVFAATARRLPVYALWGLVAPAVDLLEGLLGAQGVGLVLEALLDFSWWTISYFMLPVLVVEGLGPVAAGRRSIRLSLPALGERVAGAFLLQLLTLVLVVLPGIVALIYGAESGSTAVLLLSLGLAVGWGVLVTVLLTTVNGAFRMVLYHRALRALPAGPKAEPLQAGAAPLPA</sequence>
<evidence type="ECO:0000256" key="1">
    <source>
        <dbReference type="SAM" id="Phobius"/>
    </source>
</evidence>
<evidence type="ECO:0000313" key="3">
    <source>
        <dbReference type="Proteomes" id="UP001592530"/>
    </source>
</evidence>
<dbReference type="InterPro" id="IPR046157">
    <property type="entry name" value="DUF6159"/>
</dbReference>
<feature type="transmembrane region" description="Helical" evidence="1">
    <location>
        <begin position="186"/>
        <end position="208"/>
    </location>
</feature>
<dbReference type="Proteomes" id="UP001592530">
    <property type="component" value="Unassembled WGS sequence"/>
</dbReference>
<keyword evidence="1" id="KW-1133">Transmembrane helix</keyword>
<feature type="transmembrane region" description="Helical" evidence="1">
    <location>
        <begin position="61"/>
        <end position="82"/>
    </location>
</feature>
<keyword evidence="1" id="KW-0472">Membrane</keyword>
<gene>
    <name evidence="2" type="ORF">ACEZDB_16715</name>
</gene>
<keyword evidence="1" id="KW-0812">Transmembrane</keyword>
<comment type="caution">
    <text evidence="2">The sequence shown here is derived from an EMBL/GenBank/DDBJ whole genome shotgun (WGS) entry which is preliminary data.</text>
</comment>
<feature type="transmembrane region" description="Helical" evidence="1">
    <location>
        <begin position="214"/>
        <end position="241"/>
    </location>
</feature>
<dbReference type="RefSeq" id="WP_380553992.1">
    <property type="nucleotide sequence ID" value="NZ_JBHEZY010000006.1"/>
</dbReference>
<proteinExistence type="predicted"/>
<reference evidence="2 3" key="1">
    <citation type="submission" date="2024-09" db="EMBL/GenBank/DDBJ databases">
        <authorList>
            <person name="Lee S.D."/>
        </authorList>
    </citation>
    <scope>NUCLEOTIDE SEQUENCE [LARGE SCALE GENOMIC DNA]</scope>
    <source>
        <strain evidence="2 3">N1-3</strain>
    </source>
</reference>
<dbReference type="EMBL" id="JBHEZY010000006">
    <property type="protein sequence ID" value="MFC1432291.1"/>
    <property type="molecule type" value="Genomic_DNA"/>
</dbReference>
<feature type="transmembrane region" description="Helical" evidence="1">
    <location>
        <begin position="111"/>
        <end position="137"/>
    </location>
</feature>
<feature type="transmembrane region" description="Helical" evidence="1">
    <location>
        <begin position="21"/>
        <end position="41"/>
    </location>
</feature>
<evidence type="ECO:0000313" key="2">
    <source>
        <dbReference type="EMBL" id="MFC1432291.1"/>
    </source>
</evidence>
<organism evidence="2 3">
    <name type="scientific">Streptacidiphilus alkalitolerans</name>
    <dbReference type="NCBI Taxonomy" id="3342712"/>
    <lineage>
        <taxon>Bacteria</taxon>
        <taxon>Bacillati</taxon>
        <taxon>Actinomycetota</taxon>
        <taxon>Actinomycetes</taxon>
        <taxon>Kitasatosporales</taxon>
        <taxon>Streptomycetaceae</taxon>
        <taxon>Streptacidiphilus</taxon>
    </lineage>
</organism>